<keyword evidence="5" id="KW-0804">Transcription</keyword>
<dbReference type="PANTHER" id="PTHR48111">
    <property type="entry name" value="REGULATOR OF RPOS"/>
    <property type="match status" value="1"/>
</dbReference>
<dbReference type="GO" id="GO:0005829">
    <property type="term" value="C:cytosol"/>
    <property type="evidence" value="ECO:0007669"/>
    <property type="project" value="TreeGrafter"/>
</dbReference>
<dbReference type="Pfam" id="PF00072">
    <property type="entry name" value="Response_reg"/>
    <property type="match status" value="1"/>
</dbReference>
<dbReference type="CDD" id="cd17574">
    <property type="entry name" value="REC_OmpR"/>
    <property type="match status" value="1"/>
</dbReference>
<dbReference type="PROSITE" id="PS50110">
    <property type="entry name" value="RESPONSE_REGULATORY"/>
    <property type="match status" value="1"/>
</dbReference>
<dbReference type="InterPro" id="IPR011006">
    <property type="entry name" value="CheY-like_superfamily"/>
</dbReference>
<dbReference type="GO" id="GO:0006355">
    <property type="term" value="P:regulation of DNA-templated transcription"/>
    <property type="evidence" value="ECO:0007669"/>
    <property type="project" value="TreeGrafter"/>
</dbReference>
<keyword evidence="3" id="KW-0805">Transcription regulation</keyword>
<accession>A0A6J6NYM8</accession>
<keyword evidence="4" id="KW-0238">DNA-binding</keyword>
<reference evidence="7" key="1">
    <citation type="submission" date="2020-05" db="EMBL/GenBank/DDBJ databases">
        <authorList>
            <person name="Chiriac C."/>
            <person name="Salcher M."/>
            <person name="Ghai R."/>
            <person name="Kavagutti S V."/>
        </authorList>
    </citation>
    <scope>NUCLEOTIDE SEQUENCE</scope>
</reference>
<evidence type="ECO:0000256" key="4">
    <source>
        <dbReference type="ARBA" id="ARBA00023125"/>
    </source>
</evidence>
<proteinExistence type="predicted"/>
<protein>
    <submittedName>
        <fullName evidence="7">Unannotated protein</fullName>
    </submittedName>
</protein>
<evidence type="ECO:0000256" key="2">
    <source>
        <dbReference type="ARBA" id="ARBA00023012"/>
    </source>
</evidence>
<evidence type="ECO:0000313" key="7">
    <source>
        <dbReference type="EMBL" id="CAB4691699.1"/>
    </source>
</evidence>
<evidence type="ECO:0000259" key="6">
    <source>
        <dbReference type="PROSITE" id="PS50110"/>
    </source>
</evidence>
<keyword evidence="1" id="KW-0597">Phosphoprotein</keyword>
<gene>
    <name evidence="7" type="ORF">UFOPK2579_00451</name>
</gene>
<dbReference type="EMBL" id="CAEZXR010000035">
    <property type="protein sequence ID" value="CAB4691699.1"/>
    <property type="molecule type" value="Genomic_DNA"/>
</dbReference>
<organism evidence="7">
    <name type="scientific">freshwater metagenome</name>
    <dbReference type="NCBI Taxonomy" id="449393"/>
    <lineage>
        <taxon>unclassified sequences</taxon>
        <taxon>metagenomes</taxon>
        <taxon>ecological metagenomes</taxon>
    </lineage>
</organism>
<name>A0A6J6NYM8_9ZZZZ</name>
<dbReference type="Gene3D" id="3.40.50.2300">
    <property type="match status" value="1"/>
</dbReference>
<dbReference type="InterPro" id="IPR039420">
    <property type="entry name" value="WalR-like"/>
</dbReference>
<dbReference type="GO" id="GO:0032993">
    <property type="term" value="C:protein-DNA complex"/>
    <property type="evidence" value="ECO:0007669"/>
    <property type="project" value="TreeGrafter"/>
</dbReference>
<dbReference type="PANTHER" id="PTHR48111:SF1">
    <property type="entry name" value="TWO-COMPONENT RESPONSE REGULATOR ORR33"/>
    <property type="match status" value="1"/>
</dbReference>
<dbReference type="GO" id="GO:0000976">
    <property type="term" value="F:transcription cis-regulatory region binding"/>
    <property type="evidence" value="ECO:0007669"/>
    <property type="project" value="TreeGrafter"/>
</dbReference>
<evidence type="ECO:0000256" key="5">
    <source>
        <dbReference type="ARBA" id="ARBA00023163"/>
    </source>
</evidence>
<dbReference type="InterPro" id="IPR001789">
    <property type="entry name" value="Sig_transdc_resp-reg_receiver"/>
</dbReference>
<keyword evidence="2" id="KW-0902">Two-component regulatory system</keyword>
<sequence>MSTILVADDEADLRDLMAVVLESAGHDVITARDGVHAIAQSAAHQIDLVVLDVMMPRATGVEVLGEIRARSGSQPAVLMLSALCSRADIRAGYIAGADDYIAKPFSMQEFVDRVHTLLDERAVLA</sequence>
<dbReference type="SMART" id="SM00448">
    <property type="entry name" value="REC"/>
    <property type="match status" value="1"/>
</dbReference>
<feature type="domain" description="Response regulatory" evidence="6">
    <location>
        <begin position="3"/>
        <end position="118"/>
    </location>
</feature>
<dbReference type="SUPFAM" id="SSF52172">
    <property type="entry name" value="CheY-like"/>
    <property type="match status" value="1"/>
</dbReference>
<dbReference type="AlphaFoldDB" id="A0A6J6NYM8"/>
<evidence type="ECO:0000256" key="1">
    <source>
        <dbReference type="ARBA" id="ARBA00022553"/>
    </source>
</evidence>
<evidence type="ECO:0000256" key="3">
    <source>
        <dbReference type="ARBA" id="ARBA00023015"/>
    </source>
</evidence>
<dbReference type="GO" id="GO:0000156">
    <property type="term" value="F:phosphorelay response regulator activity"/>
    <property type="evidence" value="ECO:0007669"/>
    <property type="project" value="TreeGrafter"/>
</dbReference>